<keyword evidence="1" id="KW-1133">Transmembrane helix</keyword>
<protein>
    <recommendedName>
        <fullName evidence="3">Pesticidal crystal protein Cry22Aa Ig-like domain-containing protein</fullName>
    </recommendedName>
</protein>
<gene>
    <name evidence="4" type="ORF">ERS852471_01588</name>
</gene>
<dbReference type="Gene3D" id="2.60.40.10">
    <property type="entry name" value="Immunoglobulins"/>
    <property type="match status" value="1"/>
</dbReference>
<evidence type="ECO:0000259" key="3">
    <source>
        <dbReference type="Pfam" id="PF16403"/>
    </source>
</evidence>
<keyword evidence="1" id="KW-0472">Membrane</keyword>
<evidence type="ECO:0000256" key="1">
    <source>
        <dbReference type="SAM" id="Phobius"/>
    </source>
</evidence>
<evidence type="ECO:0000313" key="4">
    <source>
        <dbReference type="EMBL" id="CUO45062.1"/>
    </source>
</evidence>
<reference evidence="4 5" key="1">
    <citation type="submission" date="2015-09" db="EMBL/GenBank/DDBJ databases">
        <authorList>
            <consortium name="Pathogen Informatics"/>
        </authorList>
    </citation>
    <scope>NUCLEOTIDE SEQUENCE [LARGE SCALE GENOMIC DNA]</scope>
    <source>
        <strain evidence="4 5">2789STDY5834856</strain>
    </source>
</reference>
<evidence type="ECO:0000313" key="5">
    <source>
        <dbReference type="Proteomes" id="UP000095594"/>
    </source>
</evidence>
<dbReference type="Pfam" id="PF16403">
    <property type="entry name" value="Bact_surface_Ig-like"/>
    <property type="match status" value="1"/>
</dbReference>
<keyword evidence="2" id="KW-0732">Signal</keyword>
<dbReference type="InterPro" id="IPR013783">
    <property type="entry name" value="Ig-like_fold"/>
</dbReference>
<dbReference type="InterPro" id="IPR032179">
    <property type="entry name" value="Cry22Aa_Ig-like"/>
</dbReference>
<accession>A0A174F3X9</accession>
<dbReference type="Proteomes" id="UP000095594">
    <property type="component" value="Unassembled WGS sequence"/>
</dbReference>
<organism evidence="4 5">
    <name type="scientific">Clostridium disporicum</name>
    <dbReference type="NCBI Taxonomy" id="84024"/>
    <lineage>
        <taxon>Bacteria</taxon>
        <taxon>Bacillati</taxon>
        <taxon>Bacillota</taxon>
        <taxon>Clostridia</taxon>
        <taxon>Eubacteriales</taxon>
        <taxon>Clostridiaceae</taxon>
        <taxon>Clostridium</taxon>
    </lineage>
</organism>
<proteinExistence type="predicted"/>
<keyword evidence="1" id="KW-0812">Transmembrane</keyword>
<dbReference type="RefSeq" id="WP_055265406.1">
    <property type="nucleotide sequence ID" value="NZ_CABIXQ010000009.1"/>
</dbReference>
<dbReference type="AlphaFoldDB" id="A0A174F3X9"/>
<sequence>MNKKVYSKFIVATIVIILCSILETKANADEVLGTIEANNSNISLQNNIEQSNIDLSKLKPGTYEIEYIVTDNDGNRVVQKRKVTILPKDEVVEVDDNSNNYKVTINELFNSGNETEDKDNYLQEDDSYLDTKEKKYVLEKVFSGAYFTEDNKCNNIILILIILIIFILILLIIKKRIFNKKS</sequence>
<feature type="signal peptide" evidence="2">
    <location>
        <begin position="1"/>
        <end position="28"/>
    </location>
</feature>
<feature type="domain" description="Pesticidal crystal protein Cry22Aa Ig-like" evidence="3">
    <location>
        <begin position="43"/>
        <end position="85"/>
    </location>
</feature>
<name>A0A174F3X9_9CLOT</name>
<feature type="chain" id="PRO_5008021322" description="Pesticidal crystal protein Cry22Aa Ig-like domain-containing protein" evidence="2">
    <location>
        <begin position="29"/>
        <end position="182"/>
    </location>
</feature>
<dbReference type="EMBL" id="CYZX01000009">
    <property type="protein sequence ID" value="CUO45062.1"/>
    <property type="molecule type" value="Genomic_DNA"/>
</dbReference>
<evidence type="ECO:0000256" key="2">
    <source>
        <dbReference type="SAM" id="SignalP"/>
    </source>
</evidence>
<feature type="transmembrane region" description="Helical" evidence="1">
    <location>
        <begin position="156"/>
        <end position="173"/>
    </location>
</feature>